<dbReference type="Proteomes" id="UP001178461">
    <property type="component" value="Chromosome 11"/>
</dbReference>
<evidence type="ECO:0000313" key="2">
    <source>
        <dbReference type="Proteomes" id="UP001178461"/>
    </source>
</evidence>
<keyword evidence="2" id="KW-1185">Reference proteome</keyword>
<dbReference type="EMBL" id="OX395136">
    <property type="protein sequence ID" value="CAI5788015.1"/>
    <property type="molecule type" value="Genomic_DNA"/>
</dbReference>
<organism evidence="1 2">
    <name type="scientific">Podarcis lilfordi</name>
    <name type="common">Lilford's wall lizard</name>
    <dbReference type="NCBI Taxonomy" id="74358"/>
    <lineage>
        <taxon>Eukaryota</taxon>
        <taxon>Metazoa</taxon>
        <taxon>Chordata</taxon>
        <taxon>Craniata</taxon>
        <taxon>Vertebrata</taxon>
        <taxon>Euteleostomi</taxon>
        <taxon>Lepidosauria</taxon>
        <taxon>Squamata</taxon>
        <taxon>Bifurcata</taxon>
        <taxon>Unidentata</taxon>
        <taxon>Episquamata</taxon>
        <taxon>Laterata</taxon>
        <taxon>Lacertibaenia</taxon>
        <taxon>Lacertidae</taxon>
        <taxon>Podarcis</taxon>
    </lineage>
</organism>
<evidence type="ECO:0000313" key="1">
    <source>
        <dbReference type="EMBL" id="CAI5788015.1"/>
    </source>
</evidence>
<name>A0AA35L188_9SAUR</name>
<reference evidence="1" key="1">
    <citation type="submission" date="2022-12" db="EMBL/GenBank/DDBJ databases">
        <authorList>
            <person name="Alioto T."/>
            <person name="Alioto T."/>
            <person name="Gomez Garrido J."/>
        </authorList>
    </citation>
    <scope>NUCLEOTIDE SEQUENCE</scope>
</reference>
<sequence length="127" mass="13393">MGAKGGLGGSSPPQPPLCLMPPGLCTPLLSCHSCSLFPSACLCGPRTPPPPVLAPACLPPSRSCPDPPITAARHPLFLKPSPTHLLRLLTFCNFDTSISRLCPFYVRESKGGGWRDSCVQGVELDDL</sequence>
<gene>
    <name evidence="1" type="ORF">PODLI_1B014159</name>
</gene>
<accession>A0AA35L188</accession>
<proteinExistence type="predicted"/>
<dbReference type="AlphaFoldDB" id="A0AA35L188"/>
<protein>
    <submittedName>
        <fullName evidence="1">Uncharacterized protein</fullName>
    </submittedName>
</protein>